<dbReference type="InterPro" id="IPR021869">
    <property type="entry name" value="RNase_Zc3h12_NYN"/>
</dbReference>
<feature type="domain" description="RNase NYN" evidence="1">
    <location>
        <begin position="36"/>
        <end position="166"/>
    </location>
</feature>
<proteinExistence type="predicted"/>
<keyword evidence="3" id="KW-1185">Reference proteome</keyword>
<protein>
    <recommendedName>
        <fullName evidence="1">RNase NYN domain-containing protein</fullName>
    </recommendedName>
</protein>
<name>A0A8J2M433_9BILA</name>
<dbReference type="AlphaFoldDB" id="A0A8J2M433"/>
<dbReference type="Proteomes" id="UP000746747">
    <property type="component" value="Unassembled WGS sequence"/>
</dbReference>
<sequence length="530" mass="61700">MQCAEKVELDELTSSKGYSSTDNATSLRKAPQHATKRLLIIDAMNVIYMKTDHSSRMQKPLDCLLVLPIIRYFVRRGHAVEVVVPEFCIYKKCFKNFHIWKDLNTLKLLIAVPHMLHDDLVALTVARDACGSVITQDKFRDHMAYFPQLRRIRSRNIILAFTDDTEEPMFFTNAKGDKYYKGNFKCTNYAFVSEQFYSLPEDDDYYIVKNERWSEERRKEVLGHIDEIYALAEAHYMLNEGKQLSKCNPCNNPVKTSSIDVYEKIVRDNEQDEIAKDESIKTLLCWRNTAQNQELKYQLQGRYNDMYQRCITFNFAYDGIDVFGSSNPLPLEENAIDEDSKDDACKPTSVIIKENTACKSSHTEVNHLQSLKKWTRYETEKRLFKSDTHAESKAHLWKTLIGEMEIDKKSFYDFLSSFHGTVEREFVLNAYYDQLSSSVPEEEIMDPVGKIRNCSALSSSSCSVDERPSKLIGKLSVEKELMWRSLVDELNLDSSMLYNILRSWDKSPLEAERVVNAYFEHMNDWKTRFT</sequence>
<dbReference type="EMBL" id="CAKAEH010001235">
    <property type="protein sequence ID" value="CAG9533243.1"/>
    <property type="molecule type" value="Genomic_DNA"/>
</dbReference>
<evidence type="ECO:0000259" key="1">
    <source>
        <dbReference type="Pfam" id="PF11977"/>
    </source>
</evidence>
<organism evidence="2 3">
    <name type="scientific">Cercopithifilaria johnstoni</name>
    <dbReference type="NCBI Taxonomy" id="2874296"/>
    <lineage>
        <taxon>Eukaryota</taxon>
        <taxon>Metazoa</taxon>
        <taxon>Ecdysozoa</taxon>
        <taxon>Nematoda</taxon>
        <taxon>Chromadorea</taxon>
        <taxon>Rhabditida</taxon>
        <taxon>Spirurina</taxon>
        <taxon>Spiruromorpha</taxon>
        <taxon>Filarioidea</taxon>
        <taxon>Onchocercidae</taxon>
        <taxon>Cercopithifilaria</taxon>
    </lineage>
</organism>
<evidence type="ECO:0000313" key="2">
    <source>
        <dbReference type="EMBL" id="CAG9533243.1"/>
    </source>
</evidence>
<accession>A0A8J2M433</accession>
<evidence type="ECO:0000313" key="3">
    <source>
        <dbReference type="Proteomes" id="UP000746747"/>
    </source>
</evidence>
<comment type="caution">
    <text evidence="2">The sequence shown here is derived from an EMBL/GenBank/DDBJ whole genome shotgun (WGS) entry which is preliminary data.</text>
</comment>
<gene>
    <name evidence="2" type="ORF">CJOHNSTONI_LOCUS3488</name>
</gene>
<dbReference type="OrthoDB" id="5830651at2759"/>
<reference evidence="2" key="1">
    <citation type="submission" date="2021-09" db="EMBL/GenBank/DDBJ databases">
        <authorList>
            <consortium name="Pathogen Informatics"/>
        </authorList>
    </citation>
    <scope>NUCLEOTIDE SEQUENCE</scope>
</reference>
<dbReference type="Gene3D" id="3.40.50.11980">
    <property type="match status" value="1"/>
</dbReference>
<dbReference type="Pfam" id="PF11977">
    <property type="entry name" value="RNase_Zc3h12a"/>
    <property type="match status" value="1"/>
</dbReference>